<dbReference type="PANTHER" id="PTHR11390:SF21">
    <property type="entry name" value="DNA TOPOISOMERASE 3-ALPHA"/>
    <property type="match status" value="1"/>
</dbReference>
<keyword evidence="8 11" id="KW-0238">DNA-binding</keyword>
<dbReference type="InParanoid" id="A0A0C2THH2"/>
<dbReference type="InterPro" id="IPR010666">
    <property type="entry name" value="Znf_GRF"/>
</dbReference>
<evidence type="ECO:0000256" key="10">
    <source>
        <dbReference type="PROSITE-ProRule" id="PRU01343"/>
    </source>
</evidence>
<evidence type="ECO:0000256" key="6">
    <source>
        <dbReference type="ARBA" id="ARBA00022833"/>
    </source>
</evidence>
<feature type="domain" description="GRF-type" evidence="14">
    <location>
        <begin position="778"/>
        <end position="819"/>
    </location>
</feature>
<evidence type="ECO:0000256" key="12">
    <source>
        <dbReference type="SAM" id="MobiDB-lite"/>
    </source>
</evidence>
<dbReference type="Pfam" id="PF01751">
    <property type="entry name" value="Toprim"/>
    <property type="match status" value="1"/>
</dbReference>
<name>A0A0C2THH2_AMAMK</name>
<dbReference type="SMART" id="SM00493">
    <property type="entry name" value="TOPRIM"/>
    <property type="match status" value="1"/>
</dbReference>
<evidence type="ECO:0000256" key="2">
    <source>
        <dbReference type="ARBA" id="ARBA00009446"/>
    </source>
</evidence>
<feature type="domain" description="Toprim" evidence="13">
    <location>
        <begin position="2"/>
        <end position="144"/>
    </location>
</feature>
<organism evidence="16 17">
    <name type="scientific">Amanita muscaria (strain Koide BX008)</name>
    <dbReference type="NCBI Taxonomy" id="946122"/>
    <lineage>
        <taxon>Eukaryota</taxon>
        <taxon>Fungi</taxon>
        <taxon>Dikarya</taxon>
        <taxon>Basidiomycota</taxon>
        <taxon>Agaricomycotina</taxon>
        <taxon>Agaricomycetes</taxon>
        <taxon>Agaricomycetidae</taxon>
        <taxon>Agaricales</taxon>
        <taxon>Pluteineae</taxon>
        <taxon>Amanitaceae</taxon>
        <taxon>Amanita</taxon>
    </lineage>
</organism>
<dbReference type="PROSITE" id="PS52039">
    <property type="entry name" value="TOPO_IA_2"/>
    <property type="match status" value="1"/>
</dbReference>
<evidence type="ECO:0000256" key="1">
    <source>
        <dbReference type="ARBA" id="ARBA00000213"/>
    </source>
</evidence>
<dbReference type="GO" id="GO:0003677">
    <property type="term" value="F:DNA binding"/>
    <property type="evidence" value="ECO:0007669"/>
    <property type="project" value="UniProtKB-KW"/>
</dbReference>
<comment type="similarity">
    <text evidence="2 11">Belongs to the type IA topoisomerase family.</text>
</comment>
<dbReference type="InterPro" id="IPR013825">
    <property type="entry name" value="Topo_IA_cen_sub2"/>
</dbReference>
<dbReference type="InterPro" id="IPR003602">
    <property type="entry name" value="Topo_IA_DNA-bd_dom"/>
</dbReference>
<dbReference type="SMART" id="SM00436">
    <property type="entry name" value="TOP1Bc"/>
    <property type="match status" value="1"/>
</dbReference>
<dbReference type="FunFam" id="3.40.50.140:FF:000005">
    <property type="entry name" value="DNA topoisomerase"/>
    <property type="match status" value="1"/>
</dbReference>
<dbReference type="Proteomes" id="UP000054549">
    <property type="component" value="Unassembled WGS sequence"/>
</dbReference>
<dbReference type="GO" id="GO:0006265">
    <property type="term" value="P:DNA topological change"/>
    <property type="evidence" value="ECO:0007669"/>
    <property type="project" value="InterPro"/>
</dbReference>
<feature type="region of interest" description="Disordered" evidence="12">
    <location>
        <begin position="609"/>
        <end position="703"/>
    </location>
</feature>
<dbReference type="GO" id="GO:0003917">
    <property type="term" value="F:DNA topoisomerase type I (single strand cut, ATP-independent) activity"/>
    <property type="evidence" value="ECO:0007669"/>
    <property type="project" value="UniProtKB-EC"/>
</dbReference>
<dbReference type="SMART" id="SM00437">
    <property type="entry name" value="TOP1Ac"/>
    <property type="match status" value="1"/>
</dbReference>
<dbReference type="InterPro" id="IPR003601">
    <property type="entry name" value="Topo_IA_2"/>
</dbReference>
<evidence type="ECO:0000259" key="14">
    <source>
        <dbReference type="PROSITE" id="PS51999"/>
    </source>
</evidence>
<dbReference type="EC" id="5.6.2.1" evidence="3 11"/>
<dbReference type="PROSITE" id="PS50880">
    <property type="entry name" value="TOPRIM"/>
    <property type="match status" value="1"/>
</dbReference>
<evidence type="ECO:0000256" key="11">
    <source>
        <dbReference type="RuleBase" id="RU362092"/>
    </source>
</evidence>
<evidence type="ECO:0000313" key="16">
    <source>
        <dbReference type="EMBL" id="KIL66374.1"/>
    </source>
</evidence>
<evidence type="ECO:0000256" key="7">
    <source>
        <dbReference type="ARBA" id="ARBA00023029"/>
    </source>
</evidence>
<dbReference type="GO" id="GO:0005634">
    <property type="term" value="C:nucleus"/>
    <property type="evidence" value="ECO:0007669"/>
    <property type="project" value="TreeGrafter"/>
</dbReference>
<dbReference type="Gene3D" id="1.10.290.10">
    <property type="entry name" value="Topoisomerase I, domain 4"/>
    <property type="match status" value="1"/>
</dbReference>
<dbReference type="InterPro" id="IPR013826">
    <property type="entry name" value="Topo_IA_cen_sub3"/>
</dbReference>
<keyword evidence="5 10" id="KW-0863">Zinc-finger</keyword>
<dbReference type="EMBL" id="KN818236">
    <property type="protein sequence ID" value="KIL66374.1"/>
    <property type="molecule type" value="Genomic_DNA"/>
</dbReference>
<dbReference type="Gene3D" id="3.40.50.140">
    <property type="match status" value="1"/>
</dbReference>
<evidence type="ECO:0000259" key="15">
    <source>
        <dbReference type="PROSITE" id="PS52039"/>
    </source>
</evidence>
<dbReference type="InterPro" id="IPR000380">
    <property type="entry name" value="Topo_IA"/>
</dbReference>
<dbReference type="InterPro" id="IPR023406">
    <property type="entry name" value="Topo_IA_AS"/>
</dbReference>
<protein>
    <recommendedName>
        <fullName evidence="3 11">DNA topoisomerase</fullName>
        <ecNumber evidence="3 11">5.6.2.1</ecNumber>
    </recommendedName>
</protein>
<comment type="catalytic activity">
    <reaction evidence="1 11">
        <text>ATP-independent breakage of single-stranded DNA, followed by passage and rejoining.</text>
        <dbReference type="EC" id="5.6.2.1"/>
    </reaction>
</comment>
<dbReference type="OrthoDB" id="430051at2759"/>
<dbReference type="Pfam" id="PF06839">
    <property type="entry name" value="Zn_ribbon_GRF"/>
    <property type="match status" value="2"/>
</dbReference>
<dbReference type="CDD" id="cd03362">
    <property type="entry name" value="TOPRIM_TopoIA_TopoIII"/>
    <property type="match status" value="1"/>
</dbReference>
<dbReference type="FunCoup" id="A0A0C2THH2">
    <property type="interactions" value="841"/>
</dbReference>
<dbReference type="STRING" id="946122.A0A0C2THH2"/>
<evidence type="ECO:0000256" key="4">
    <source>
        <dbReference type="ARBA" id="ARBA00022723"/>
    </source>
</evidence>
<dbReference type="GO" id="GO:0006281">
    <property type="term" value="P:DNA repair"/>
    <property type="evidence" value="ECO:0007669"/>
    <property type="project" value="TreeGrafter"/>
</dbReference>
<keyword evidence="4" id="KW-0479">Metal-binding</keyword>
<evidence type="ECO:0000259" key="13">
    <source>
        <dbReference type="PROSITE" id="PS50880"/>
    </source>
</evidence>
<evidence type="ECO:0000256" key="5">
    <source>
        <dbReference type="ARBA" id="ARBA00022771"/>
    </source>
</evidence>
<evidence type="ECO:0000256" key="8">
    <source>
        <dbReference type="ARBA" id="ARBA00023125"/>
    </source>
</evidence>
<dbReference type="InterPro" id="IPR006171">
    <property type="entry name" value="TOPRIM_dom"/>
</dbReference>
<dbReference type="InterPro" id="IPR034144">
    <property type="entry name" value="TOPRIM_TopoIII"/>
</dbReference>
<proteinExistence type="inferred from homology"/>
<keyword evidence="9 11" id="KW-0413">Isomerase</keyword>
<dbReference type="GO" id="GO:0008270">
    <property type="term" value="F:zinc ion binding"/>
    <property type="evidence" value="ECO:0007669"/>
    <property type="project" value="UniProtKB-KW"/>
</dbReference>
<keyword evidence="6" id="KW-0862">Zinc</keyword>
<gene>
    <name evidence="16" type="ORF">M378DRAFT_185976</name>
</gene>
<dbReference type="Pfam" id="PF01131">
    <property type="entry name" value="Topoisom_bac"/>
    <property type="match status" value="1"/>
</dbReference>
<keyword evidence="7 11" id="KW-0799">Topoisomerase</keyword>
<dbReference type="PROSITE" id="PS00396">
    <property type="entry name" value="TOPO_IA_1"/>
    <property type="match status" value="1"/>
</dbReference>
<dbReference type="InterPro" id="IPR023405">
    <property type="entry name" value="Topo_IA_core_domain"/>
</dbReference>
<dbReference type="GO" id="GO:0006310">
    <property type="term" value="P:DNA recombination"/>
    <property type="evidence" value="ECO:0007669"/>
    <property type="project" value="TreeGrafter"/>
</dbReference>
<keyword evidence="17" id="KW-1185">Reference proteome</keyword>
<dbReference type="SUPFAM" id="SSF56712">
    <property type="entry name" value="Prokaryotic type I DNA topoisomerase"/>
    <property type="match status" value="1"/>
</dbReference>
<dbReference type="Gene3D" id="1.10.460.10">
    <property type="entry name" value="Topoisomerase I, domain 2"/>
    <property type="match status" value="1"/>
</dbReference>
<reference evidence="16 17" key="1">
    <citation type="submission" date="2014-04" db="EMBL/GenBank/DDBJ databases">
        <title>Evolutionary Origins and Diversification of the Mycorrhizal Mutualists.</title>
        <authorList>
            <consortium name="DOE Joint Genome Institute"/>
            <consortium name="Mycorrhizal Genomics Consortium"/>
            <person name="Kohler A."/>
            <person name="Kuo A."/>
            <person name="Nagy L.G."/>
            <person name="Floudas D."/>
            <person name="Copeland A."/>
            <person name="Barry K.W."/>
            <person name="Cichocki N."/>
            <person name="Veneault-Fourrey C."/>
            <person name="LaButti K."/>
            <person name="Lindquist E.A."/>
            <person name="Lipzen A."/>
            <person name="Lundell T."/>
            <person name="Morin E."/>
            <person name="Murat C."/>
            <person name="Riley R."/>
            <person name="Ohm R."/>
            <person name="Sun H."/>
            <person name="Tunlid A."/>
            <person name="Henrissat B."/>
            <person name="Grigoriev I.V."/>
            <person name="Hibbett D.S."/>
            <person name="Martin F."/>
        </authorList>
    </citation>
    <scope>NUCLEOTIDE SEQUENCE [LARGE SCALE GENOMIC DNA]</scope>
    <source>
        <strain evidence="16 17">Koide BX008</strain>
    </source>
</reference>
<sequence>MRVLCVAEKPSIAKSIAQILSGGQFHTRPSRSQYIKNYDFDYQYTRASFTVTCVAGHLTHFDFTERHRAWHSCDAFELFDAPVVAQVADTNKAIESNLMQEARSANTLMIWTDCDREGEHIGLEIVQVCKKAKPNIFVNRARFSAIIAQQIHYAAQNPVNLDQAQADAVEARTLLDLRIGAAFTRLQTLALKNQVAQLTEGGVISYGPCQFPTLGFVVQRYNQVAAFVSEKFWYIYLGLKSEDSEKETPFTWKRGHLFDEQVAIAFYEHVMEHATARVTKVTNKGTKKWKPLPLTTVELQKAASRLLRMSPKKILDTAEKLYQQGFVSYPRTETDQFDPQFDFMSLIEKQTADPAWGEFARSLQQGGFNTPRKGKNNDKAHPPIHPTAHAANLNGDDKRVYEFITRRFLACCSKDAEGWQTTVEVDYGGEEFFATGLVVLERNYLLVYPYDKWTGNVLPPFEEDQEFRPSLCLLKEGKTSSPSLLTEADLVSLMDKNGIGTDATIAQHIQTIIDRGYVKERMEGNTKYLIPSKLGLGLVDGYNKLGLQKSLSKPQLRRETERSMVQVCERTKTKHDMLAQTVEQYKEMFIIVKREFNKIVASVRGYMDLNDPEDNLPRRGGGGGGGGGGPGGNDDGDGDDGLGPAPNSETGRKKRGRPPKKAKPPTAATDIPPSRRTKPTSSIRRTESVPVRPAFTMSSNNEAGPSRLPAVDCFCGVPAAIKVANSSKQYYNCGSDKQCGFFQWTTDPVSPSGAVPPVVPRKRPTSTVGDNAAAARACACGIAANLLVVRADTANKGRKFWKCSKTESQCQFFEWDDEPPRVPNAPGQSGTGGECFRVSC</sequence>
<feature type="compositionally biased region" description="Basic residues" evidence="12">
    <location>
        <begin position="652"/>
        <end position="663"/>
    </location>
</feature>
<comment type="function">
    <text evidence="11">Introduces a single-strand break via transesterification at a target site in duplex DNA. Releases the supercoiling and torsional tension of DNA introduced during the DNA replication and transcription by transiently cleaving and rejoining one strand of the DNA duplex. The scissile phosphodiester is attacked by the catalytic tyrosine of the enzyme, resulting in the formation of a DNA-(5'-phosphotyrosyl)-enzyme intermediate and the expulsion of a 3'-OH DNA strand.</text>
</comment>
<dbReference type="GO" id="GO:0031422">
    <property type="term" value="C:RecQ family helicase-topoisomerase III complex"/>
    <property type="evidence" value="ECO:0007669"/>
    <property type="project" value="TreeGrafter"/>
</dbReference>
<dbReference type="AlphaFoldDB" id="A0A0C2THH2"/>
<dbReference type="InterPro" id="IPR013824">
    <property type="entry name" value="Topo_IA_cen_sub1"/>
</dbReference>
<evidence type="ECO:0000313" key="17">
    <source>
        <dbReference type="Proteomes" id="UP000054549"/>
    </source>
</evidence>
<feature type="domain" description="Topo IA-type catalytic" evidence="15">
    <location>
        <begin position="162"/>
        <end position="589"/>
    </location>
</feature>
<dbReference type="PROSITE" id="PS51999">
    <property type="entry name" value="ZF_GRF"/>
    <property type="match status" value="1"/>
</dbReference>
<evidence type="ECO:0000256" key="9">
    <source>
        <dbReference type="ARBA" id="ARBA00023235"/>
    </source>
</evidence>
<dbReference type="InterPro" id="IPR013497">
    <property type="entry name" value="Topo_IA_cen"/>
</dbReference>
<dbReference type="PRINTS" id="PR00417">
    <property type="entry name" value="PRTPISMRASEI"/>
</dbReference>
<feature type="compositionally biased region" description="Gly residues" evidence="12">
    <location>
        <begin position="619"/>
        <end position="633"/>
    </location>
</feature>
<dbReference type="HOGENOM" id="CLU_002929_1_1_1"/>
<dbReference type="Gene3D" id="2.70.20.10">
    <property type="entry name" value="Topoisomerase I, domain 3"/>
    <property type="match status" value="1"/>
</dbReference>
<evidence type="ECO:0000256" key="3">
    <source>
        <dbReference type="ARBA" id="ARBA00012891"/>
    </source>
</evidence>
<accession>A0A0C2THH2</accession>
<dbReference type="PANTHER" id="PTHR11390">
    <property type="entry name" value="PROKARYOTIC DNA TOPOISOMERASE"/>
    <property type="match status" value="1"/>
</dbReference>
<dbReference type="FunFam" id="1.10.290.10:FF:000001">
    <property type="entry name" value="DNA topoisomerase"/>
    <property type="match status" value="1"/>
</dbReference>
<dbReference type="CDD" id="cd00186">
    <property type="entry name" value="TOP1Ac"/>
    <property type="match status" value="1"/>
</dbReference>